<dbReference type="Gene3D" id="3.40.50.300">
    <property type="entry name" value="P-loop containing nucleotide triphosphate hydrolases"/>
    <property type="match status" value="2"/>
</dbReference>
<proteinExistence type="predicted"/>
<dbReference type="SUPFAM" id="SSF110849">
    <property type="entry name" value="ParB/Sulfiredoxin"/>
    <property type="match status" value="1"/>
</dbReference>
<comment type="caution">
    <text evidence="2">The sequence shown here is derived from an EMBL/GenBank/DDBJ whole genome shotgun (WGS) entry which is preliminary data.</text>
</comment>
<dbReference type="RefSeq" id="WP_177100816.1">
    <property type="nucleotide sequence ID" value="NZ_JACAQA010000009.1"/>
</dbReference>
<dbReference type="SUPFAM" id="SSF52540">
    <property type="entry name" value="P-loop containing nucleoside triphosphate hydrolases"/>
    <property type="match status" value="1"/>
</dbReference>
<name>A0A7Y8BS75_9PSED</name>
<organism evidence="2 3">
    <name type="scientific">Pseudomonas gingeri</name>
    <dbReference type="NCBI Taxonomy" id="117681"/>
    <lineage>
        <taxon>Bacteria</taxon>
        <taxon>Pseudomonadati</taxon>
        <taxon>Pseudomonadota</taxon>
        <taxon>Gammaproteobacteria</taxon>
        <taxon>Pseudomonadales</taxon>
        <taxon>Pseudomonadaceae</taxon>
        <taxon>Pseudomonas</taxon>
    </lineage>
</organism>
<dbReference type="InterPro" id="IPR051396">
    <property type="entry name" value="Bact_Antivir_Def_Nuclease"/>
</dbReference>
<dbReference type="GO" id="GO:0016887">
    <property type="term" value="F:ATP hydrolysis activity"/>
    <property type="evidence" value="ECO:0007669"/>
    <property type="project" value="InterPro"/>
</dbReference>
<evidence type="ECO:0000313" key="3">
    <source>
        <dbReference type="Proteomes" id="UP000522864"/>
    </source>
</evidence>
<dbReference type="GO" id="GO:0005524">
    <property type="term" value="F:ATP binding"/>
    <property type="evidence" value="ECO:0007669"/>
    <property type="project" value="InterPro"/>
</dbReference>
<reference evidence="2 3" key="1">
    <citation type="submission" date="2020-04" db="EMBL/GenBank/DDBJ databases">
        <title>Molecular characterization of pseudomonads from Agaricus bisporus reveal novel blotch 2 pathogens in Western Europe.</title>
        <authorList>
            <person name="Taparia T."/>
            <person name="Krijger M."/>
            <person name="Haynes E."/>
            <person name="Elpinstone J.G."/>
            <person name="Noble R."/>
            <person name="Van Der Wolf J."/>
        </authorList>
    </citation>
    <scope>NUCLEOTIDE SEQUENCE [LARGE SCALE GENOMIC DNA]</scope>
    <source>
        <strain evidence="2 3">G9001</strain>
    </source>
</reference>
<dbReference type="Pfam" id="PF13304">
    <property type="entry name" value="AAA_21"/>
    <property type="match status" value="1"/>
</dbReference>
<dbReference type="CDD" id="cd16387">
    <property type="entry name" value="ParB_N_Srx"/>
    <property type="match status" value="1"/>
</dbReference>
<dbReference type="InterPro" id="IPR036086">
    <property type="entry name" value="ParB/Sulfiredoxin_sf"/>
</dbReference>
<evidence type="ECO:0000259" key="1">
    <source>
        <dbReference type="Pfam" id="PF13304"/>
    </source>
</evidence>
<dbReference type="InterPro" id="IPR003959">
    <property type="entry name" value="ATPase_AAA_core"/>
</dbReference>
<dbReference type="PANTHER" id="PTHR43581">
    <property type="entry name" value="ATP/GTP PHOSPHATASE"/>
    <property type="match status" value="1"/>
</dbReference>
<dbReference type="InterPro" id="IPR027417">
    <property type="entry name" value="P-loop_NTPase"/>
</dbReference>
<dbReference type="AlphaFoldDB" id="A0A7Y8BS75"/>
<evidence type="ECO:0000313" key="2">
    <source>
        <dbReference type="EMBL" id="NWB86013.1"/>
    </source>
</evidence>
<sequence length="730" mass="83270">MSNSTPPDQEPASSKATASMRRVSLRNLYLDPNNFRIIHEPDQKAVPDDQVKDRTVAQRTMRLLTGDRNQNIQDLIESFKANGYLPVDQIQVRELPSSGYLVIEGNRRIAALKFLQLEYETKGIDLGELDPDFFSQVPVVLYSDADEVHHLTLMALKHISGNKKWGEWNQAKLLETLHSTHGLTEGEIRSRIGISTVELRRGLRALSMVAEYQASDYGDQFTEAMFPIFRHAVRNAALKDWLQWDDFNRKSHNTANRDFFFSLLSREPMDEPEEDGSIGYGDKYLDPAITKRDDIDTLGKVVSDERALEHLKKTRDLNGAYRSSDLVFRERQESTINSVVADIKSLSQLTIRPENLPELEGIRGRLQTIIDRARTIGLSGVEQKAVFRDRVDTHFTQIHVKCYRSMAGLHMTGLTRINLIAGINNSGKTSLLEAIYLLTRQNDFDGLIEIMRRRGKVATDQLDPEWMLEQLGQTQLFIEGIFDDLATNVEIQLRQEEDSTLDRTRYLGSVEINSAFGSNQLNSINRIYKGQDRETHADSLRILCPIVFSSPFFFNEPHRYSGFYHKSVQSKALPEIFEFLRIHMLPTLEDIRLTDERQRFVVIDSKFPAGVDLSSYGEGLQRMFLLSLLFASAQHGVVLIDEFENALHYSLIGPFSRFIHQMALKFNVQVFITSHSKECIDAFVMEIATKDDLSCHAVVNTEDGIRTRDFSGPQFKRLLDIGDVDLRGAN</sequence>
<dbReference type="EMBL" id="JACAQA010000009">
    <property type="protein sequence ID" value="NWB86013.1"/>
    <property type="molecule type" value="Genomic_DNA"/>
</dbReference>
<gene>
    <name evidence="2" type="ORF">HX830_14125</name>
</gene>
<protein>
    <submittedName>
        <fullName evidence="2">AAA family ATPase</fullName>
    </submittedName>
</protein>
<dbReference type="PANTHER" id="PTHR43581:SF4">
    <property type="entry name" value="ATP_GTP PHOSPHATASE"/>
    <property type="match status" value="1"/>
</dbReference>
<feature type="domain" description="ATPase AAA-type core" evidence="1">
    <location>
        <begin position="417"/>
        <end position="677"/>
    </location>
</feature>
<accession>A0A7Y8BS75</accession>
<dbReference type="Proteomes" id="UP000522864">
    <property type="component" value="Unassembled WGS sequence"/>
</dbReference>